<keyword evidence="1" id="KW-0812">Transmembrane</keyword>
<accession>V9VQR1</accession>
<keyword evidence="1" id="KW-1133">Transmembrane helix</keyword>
<feature type="transmembrane region" description="Helical" evidence="1">
    <location>
        <begin position="83"/>
        <end position="104"/>
    </location>
</feature>
<evidence type="ECO:0000313" key="2">
    <source>
        <dbReference type="EMBL" id="AHD00343.1"/>
    </source>
</evidence>
<dbReference type="PATRIC" id="fig|999552.6.peg.1212"/>
<sequence length="288" mass="31611">MHRLRRAVRLMREPASLRRSLGLQVLLPRAAVVLVWLALNQWTRLPLPLVFSLMAADGLFLLWQARFFLQSADAHVRSTGAMAPVWGGYLVLMLAGFAAVTLWWDAQLIARAVDEPAYAEQRRQEREALYRLTVSEDGRVLVFDGEITFGLTGRIDRMARRHPGLQQISLTGPGGLIAEARGAARLIRDRGLATRAEGLCASACTLMFTAGHRRSLGALGQLGFHGYGLQSASGLPQIDLEKEQEKDHAFLLAQGVSAAFADRIFAIPHNQIWIPDTAALRAGGVVTD</sequence>
<evidence type="ECO:0000313" key="3">
    <source>
        <dbReference type="Proteomes" id="UP000018780"/>
    </source>
</evidence>
<organism evidence="2 3">
    <name type="scientific">Leisingera methylohalidivorans DSM 14336</name>
    <dbReference type="NCBI Taxonomy" id="999552"/>
    <lineage>
        <taxon>Bacteria</taxon>
        <taxon>Pseudomonadati</taxon>
        <taxon>Pseudomonadota</taxon>
        <taxon>Alphaproteobacteria</taxon>
        <taxon>Rhodobacterales</taxon>
        <taxon>Roseobacteraceae</taxon>
        <taxon>Leisingera</taxon>
    </lineage>
</organism>
<feature type="transmembrane region" description="Helical" evidence="1">
    <location>
        <begin position="45"/>
        <end position="63"/>
    </location>
</feature>
<evidence type="ECO:0000256" key="1">
    <source>
        <dbReference type="SAM" id="Phobius"/>
    </source>
</evidence>
<keyword evidence="1" id="KW-0472">Membrane</keyword>
<reference evidence="2 3" key="1">
    <citation type="submission" date="2013-09" db="EMBL/GenBank/DDBJ databases">
        <authorList>
            <consortium name="DOE Joint Genome Institute"/>
            <person name="Klenk H.-P."/>
            <person name="Huntemann M."/>
            <person name="Han J."/>
            <person name="Chen A."/>
            <person name="Kyrpides N."/>
            <person name="Mavromatis K."/>
            <person name="Markowitz V."/>
            <person name="Palaniappan K."/>
            <person name="Ivanova N."/>
            <person name="Schaumberg A."/>
            <person name="Pati A."/>
            <person name="Liolios K."/>
            <person name="Nordberg H.P."/>
            <person name="Cantor M.N."/>
            <person name="Hua S.X."/>
            <person name="Woyke T."/>
        </authorList>
    </citation>
    <scope>NUCLEOTIDE SEQUENCE [LARGE SCALE GENOMIC DNA]</scope>
    <source>
        <strain evidence="2 3">DSM 14336</strain>
    </source>
</reference>
<dbReference type="Proteomes" id="UP000018780">
    <property type="component" value="Chromosome"/>
</dbReference>
<evidence type="ECO:0008006" key="4">
    <source>
        <dbReference type="Google" id="ProtNLM"/>
    </source>
</evidence>
<dbReference type="SUPFAM" id="SSF52096">
    <property type="entry name" value="ClpP/crotonase"/>
    <property type="match status" value="1"/>
</dbReference>
<dbReference type="EMBL" id="CP006773">
    <property type="protein sequence ID" value="AHD00343.1"/>
    <property type="molecule type" value="Genomic_DNA"/>
</dbReference>
<dbReference type="KEGG" id="lmd:METH_06020"/>
<dbReference type="HOGENOM" id="CLU_965745_0_0_5"/>
<name>V9VQR1_9RHOB</name>
<protein>
    <recommendedName>
        <fullName evidence="4">Clp protease</fullName>
    </recommendedName>
</protein>
<keyword evidence="3" id="KW-1185">Reference proteome</keyword>
<dbReference type="InterPro" id="IPR029045">
    <property type="entry name" value="ClpP/crotonase-like_dom_sf"/>
</dbReference>
<dbReference type="STRING" id="999552.METH_06020"/>
<proteinExistence type="predicted"/>
<feature type="transmembrane region" description="Helical" evidence="1">
    <location>
        <begin position="21"/>
        <end position="39"/>
    </location>
</feature>
<gene>
    <name evidence="2" type="ORF">METH_06020</name>
</gene>
<dbReference type="AlphaFoldDB" id="V9VQR1"/>